<evidence type="ECO:0000313" key="5">
    <source>
        <dbReference type="EMBL" id="RDI60601.1"/>
    </source>
</evidence>
<dbReference type="InterPro" id="IPR036390">
    <property type="entry name" value="WH_DNA-bd_sf"/>
</dbReference>
<dbReference type="PROSITE" id="PS50931">
    <property type="entry name" value="HTH_LYSR"/>
    <property type="match status" value="1"/>
</dbReference>
<gene>
    <name evidence="5" type="ORF">DFR76_115231</name>
</gene>
<proteinExistence type="inferred from homology"/>
<protein>
    <submittedName>
        <fullName evidence="5">Regulatory helix-turn-helix LysR family protein</fullName>
    </submittedName>
</protein>
<dbReference type="PRINTS" id="PR00039">
    <property type="entry name" value="HTHLYSR"/>
</dbReference>
<keyword evidence="3" id="KW-0804">Transcription</keyword>
<dbReference type="EMBL" id="QQBC01000015">
    <property type="protein sequence ID" value="RDI60601.1"/>
    <property type="molecule type" value="Genomic_DNA"/>
</dbReference>
<dbReference type="GO" id="GO:0003700">
    <property type="term" value="F:DNA-binding transcription factor activity"/>
    <property type="evidence" value="ECO:0007669"/>
    <property type="project" value="InterPro"/>
</dbReference>
<dbReference type="PANTHER" id="PTHR30126">
    <property type="entry name" value="HTH-TYPE TRANSCRIPTIONAL REGULATOR"/>
    <property type="match status" value="1"/>
</dbReference>
<feature type="domain" description="HTH lysR-type" evidence="4">
    <location>
        <begin position="1"/>
        <end position="52"/>
    </location>
</feature>
<sequence>MDLSLSALRTIRVVAECRNFTAAAAALDYTQSAVSRQIAAAERELGATLFERGSTECPRRSAA</sequence>
<dbReference type="STRING" id="1210086.GCA_001613105_04448"/>
<dbReference type="Gene3D" id="1.10.10.10">
    <property type="entry name" value="Winged helix-like DNA-binding domain superfamily/Winged helix DNA-binding domain"/>
    <property type="match status" value="1"/>
</dbReference>
<dbReference type="Pfam" id="PF00126">
    <property type="entry name" value="HTH_1"/>
    <property type="match status" value="1"/>
</dbReference>
<dbReference type="GO" id="GO:0000976">
    <property type="term" value="F:transcription cis-regulatory region binding"/>
    <property type="evidence" value="ECO:0007669"/>
    <property type="project" value="TreeGrafter"/>
</dbReference>
<evidence type="ECO:0000259" key="4">
    <source>
        <dbReference type="PROSITE" id="PS50931"/>
    </source>
</evidence>
<comment type="similarity">
    <text evidence="1">Belongs to the LysR transcriptional regulatory family.</text>
</comment>
<organism evidence="5 6">
    <name type="scientific">Nocardia pseudobrasiliensis</name>
    <dbReference type="NCBI Taxonomy" id="45979"/>
    <lineage>
        <taxon>Bacteria</taxon>
        <taxon>Bacillati</taxon>
        <taxon>Actinomycetota</taxon>
        <taxon>Actinomycetes</taxon>
        <taxon>Mycobacteriales</taxon>
        <taxon>Nocardiaceae</taxon>
        <taxon>Nocardia</taxon>
    </lineage>
</organism>
<evidence type="ECO:0000256" key="3">
    <source>
        <dbReference type="ARBA" id="ARBA00023163"/>
    </source>
</evidence>
<keyword evidence="6" id="KW-1185">Reference proteome</keyword>
<dbReference type="InterPro" id="IPR000847">
    <property type="entry name" value="LysR_HTH_N"/>
</dbReference>
<dbReference type="Proteomes" id="UP000254869">
    <property type="component" value="Unassembled WGS sequence"/>
</dbReference>
<evidence type="ECO:0000313" key="6">
    <source>
        <dbReference type="Proteomes" id="UP000254869"/>
    </source>
</evidence>
<comment type="caution">
    <text evidence="5">The sequence shown here is derived from an EMBL/GenBank/DDBJ whole genome shotgun (WGS) entry which is preliminary data.</text>
</comment>
<name>A0A370HRM3_9NOCA</name>
<accession>A0A370HRM3</accession>
<dbReference type="InterPro" id="IPR036388">
    <property type="entry name" value="WH-like_DNA-bd_sf"/>
</dbReference>
<keyword evidence="2" id="KW-0805">Transcription regulation</keyword>
<dbReference type="RefSeq" id="WP_068000793.1">
    <property type="nucleotide sequence ID" value="NZ_QQBC01000015.1"/>
</dbReference>
<dbReference type="AlphaFoldDB" id="A0A370HRM3"/>
<dbReference type="PANTHER" id="PTHR30126:SF98">
    <property type="entry name" value="HTH-TYPE TRANSCRIPTIONAL ACTIVATOR BAUR"/>
    <property type="match status" value="1"/>
</dbReference>
<evidence type="ECO:0000256" key="1">
    <source>
        <dbReference type="ARBA" id="ARBA00009437"/>
    </source>
</evidence>
<dbReference type="SUPFAM" id="SSF46785">
    <property type="entry name" value="Winged helix' DNA-binding domain"/>
    <property type="match status" value="1"/>
</dbReference>
<evidence type="ECO:0000256" key="2">
    <source>
        <dbReference type="ARBA" id="ARBA00023015"/>
    </source>
</evidence>
<reference evidence="5 6" key="1">
    <citation type="submission" date="2018-07" db="EMBL/GenBank/DDBJ databases">
        <title>Genomic Encyclopedia of Type Strains, Phase IV (KMG-IV): sequencing the most valuable type-strain genomes for metagenomic binning, comparative biology and taxonomic classification.</title>
        <authorList>
            <person name="Goeker M."/>
        </authorList>
    </citation>
    <scope>NUCLEOTIDE SEQUENCE [LARGE SCALE GENOMIC DNA]</scope>
    <source>
        <strain evidence="5 6">DSM 44290</strain>
    </source>
</reference>